<keyword evidence="9" id="KW-0676">Redox-active center</keyword>
<comment type="similarity">
    <text evidence="2">Belongs to the VKOR family.</text>
</comment>
<dbReference type="InterPro" id="IPR012336">
    <property type="entry name" value="Thioredoxin-like_fold"/>
</dbReference>
<keyword evidence="4" id="KW-0874">Quinone</keyword>
<feature type="domain" description="Peptidase C39" evidence="11">
    <location>
        <begin position="16"/>
        <end position="133"/>
    </location>
</feature>
<dbReference type="SUPFAM" id="SSF52833">
    <property type="entry name" value="Thioredoxin-like"/>
    <property type="match status" value="1"/>
</dbReference>
<keyword evidence="14" id="KW-0413">Isomerase</keyword>
<evidence type="ECO:0000256" key="1">
    <source>
        <dbReference type="ARBA" id="ARBA00004141"/>
    </source>
</evidence>
<evidence type="ECO:0000256" key="9">
    <source>
        <dbReference type="ARBA" id="ARBA00023284"/>
    </source>
</evidence>
<keyword evidence="5 10" id="KW-1133">Transmembrane helix</keyword>
<feature type="transmembrane region" description="Helical" evidence="10">
    <location>
        <begin position="159"/>
        <end position="178"/>
    </location>
</feature>
<feature type="transmembrane region" description="Helical" evidence="10">
    <location>
        <begin position="300"/>
        <end position="321"/>
    </location>
</feature>
<dbReference type="GO" id="GO:0016853">
    <property type="term" value="F:isomerase activity"/>
    <property type="evidence" value="ECO:0007669"/>
    <property type="project" value="UniProtKB-KW"/>
</dbReference>
<keyword evidence="8" id="KW-1015">Disulfide bond</keyword>
<keyword evidence="3 10" id="KW-0812">Transmembrane</keyword>
<evidence type="ECO:0000256" key="8">
    <source>
        <dbReference type="ARBA" id="ARBA00023157"/>
    </source>
</evidence>
<keyword evidence="6" id="KW-0560">Oxidoreductase</keyword>
<evidence type="ECO:0000256" key="6">
    <source>
        <dbReference type="ARBA" id="ARBA00023002"/>
    </source>
</evidence>
<evidence type="ECO:0000259" key="12">
    <source>
        <dbReference type="Pfam" id="PF07884"/>
    </source>
</evidence>
<feature type="transmembrane region" description="Helical" evidence="10">
    <location>
        <begin position="333"/>
        <end position="351"/>
    </location>
</feature>
<feature type="domain" description="Vitamin K epoxide reductase" evidence="12">
    <location>
        <begin position="188"/>
        <end position="315"/>
    </location>
</feature>
<evidence type="ECO:0000313" key="14">
    <source>
        <dbReference type="EMBL" id="RKE52710.1"/>
    </source>
</evidence>
<dbReference type="Gene3D" id="1.20.1440.130">
    <property type="entry name" value="VKOR domain"/>
    <property type="match status" value="1"/>
</dbReference>
<organism evidence="14 15">
    <name type="scientific">Sphingobacterium detergens</name>
    <dbReference type="NCBI Taxonomy" id="1145106"/>
    <lineage>
        <taxon>Bacteria</taxon>
        <taxon>Pseudomonadati</taxon>
        <taxon>Bacteroidota</taxon>
        <taxon>Sphingobacteriia</taxon>
        <taxon>Sphingobacteriales</taxon>
        <taxon>Sphingobacteriaceae</taxon>
        <taxon>Sphingobacterium</taxon>
    </lineage>
</organism>
<comment type="subcellular location">
    <subcellularLocation>
        <location evidence="1">Membrane</location>
        <topology evidence="1">Multi-pass membrane protein</topology>
    </subcellularLocation>
</comment>
<dbReference type="OrthoDB" id="1100563at2"/>
<dbReference type="Proteomes" id="UP000286246">
    <property type="component" value="Unassembled WGS sequence"/>
</dbReference>
<dbReference type="RefSeq" id="WP_120259722.1">
    <property type="nucleotide sequence ID" value="NZ_RAPY01000002.1"/>
</dbReference>
<evidence type="ECO:0000313" key="15">
    <source>
        <dbReference type="Proteomes" id="UP000286246"/>
    </source>
</evidence>
<dbReference type="EMBL" id="RAPY01000002">
    <property type="protein sequence ID" value="RKE52710.1"/>
    <property type="molecule type" value="Genomic_DNA"/>
</dbReference>
<keyword evidence="7 10" id="KW-0472">Membrane</keyword>
<comment type="caution">
    <text evidence="14">The sequence shown here is derived from an EMBL/GenBank/DDBJ whole genome shotgun (WGS) entry which is preliminary data.</text>
</comment>
<keyword evidence="15" id="KW-1185">Reference proteome</keyword>
<protein>
    <submittedName>
        <fullName evidence="14">Protein-disulfide isomerase</fullName>
    </submittedName>
</protein>
<proteinExistence type="inferred from homology"/>
<evidence type="ECO:0000256" key="2">
    <source>
        <dbReference type="ARBA" id="ARBA00006214"/>
    </source>
</evidence>
<dbReference type="CDD" id="cd12921">
    <property type="entry name" value="VKOR_4"/>
    <property type="match status" value="1"/>
</dbReference>
<dbReference type="AlphaFoldDB" id="A0A420B7E1"/>
<accession>A0A420B7E1</accession>
<dbReference type="GO" id="GO:0048038">
    <property type="term" value="F:quinone binding"/>
    <property type="evidence" value="ECO:0007669"/>
    <property type="project" value="UniProtKB-KW"/>
</dbReference>
<evidence type="ECO:0000256" key="3">
    <source>
        <dbReference type="ARBA" id="ARBA00022692"/>
    </source>
</evidence>
<reference evidence="14 15" key="1">
    <citation type="submission" date="2018-09" db="EMBL/GenBank/DDBJ databases">
        <title>Genomic Encyclopedia of Type Strains, Phase III (KMG-III): the genomes of soil and plant-associated and newly described type strains.</title>
        <authorList>
            <person name="Whitman W."/>
        </authorList>
    </citation>
    <scope>NUCLEOTIDE SEQUENCE [LARGE SCALE GENOMIC DNA]</scope>
    <source>
        <strain evidence="14 15">CECT 7938</strain>
    </source>
</reference>
<dbReference type="InterPro" id="IPR038354">
    <property type="entry name" value="VKOR_sf"/>
</dbReference>
<feature type="transmembrane region" description="Helical" evidence="10">
    <location>
        <begin position="271"/>
        <end position="288"/>
    </location>
</feature>
<dbReference type="GO" id="GO:0016020">
    <property type="term" value="C:membrane"/>
    <property type="evidence" value="ECO:0007669"/>
    <property type="project" value="UniProtKB-SubCell"/>
</dbReference>
<dbReference type="InterPro" id="IPR012932">
    <property type="entry name" value="VKOR"/>
</dbReference>
<dbReference type="GO" id="GO:0006508">
    <property type="term" value="P:proteolysis"/>
    <property type="evidence" value="ECO:0007669"/>
    <property type="project" value="InterPro"/>
</dbReference>
<sequence length="544" mass="62166">MRFLKEIVKSESAVKIACACILKFYQVKFTSSNLLSLIDGHNDPHSMLAIKDVLDEYSVKSLAILRKNIKYDDIETPFVSVIQKEDWPAASFTVVIAVNGNKISFLDPQTNNLVTAEISYFESIDKDVLLLLDGRTKKDEYNYEQNRINEKTSNFFSNLPFYLGGFLILTLLFLQVFIFKNTAWISPIFLLTSTIGTLCSTLLIWHEIDAFNPLIREVCGSLGSKSNCNAVLSSRGARFLGISWSIWGFAYFSSFFLYQLLFADSVSHVSLWSYIALMTFPYVIYSLYYQAKVVRQWCPLCLIVQCVITFNACVSLIYISVQNNFTEFGLMPLINTISIFSISLMLTYFLLPVLKKAQQAKNHELQLKKIRYRREVFDALLSTSNSITQSPEGLGILLGDPNAKNEIIKVCNPYCGPCSKAHPELEAIVAGNPDTKLRIIFSATGEDWDIKNAPVSLFLEIQEKMGDQVAHTALDKWYAGGSKDFNKFSEEYQLDNYLVHQHHKIREMREWYDTMKIRVTPTIFVNGREMPDGYRVKELKNFFL</sequence>
<feature type="transmembrane region" description="Helical" evidence="10">
    <location>
        <begin position="239"/>
        <end position="259"/>
    </location>
</feature>
<dbReference type="Gene3D" id="3.90.70.10">
    <property type="entry name" value="Cysteine proteinases"/>
    <property type="match status" value="1"/>
</dbReference>
<gene>
    <name evidence="14" type="ORF">DFQ12_2953</name>
</gene>
<name>A0A420B7E1_SPHD1</name>
<dbReference type="Gene3D" id="3.40.30.10">
    <property type="entry name" value="Glutaredoxin"/>
    <property type="match status" value="1"/>
</dbReference>
<evidence type="ECO:0000259" key="13">
    <source>
        <dbReference type="Pfam" id="PF13462"/>
    </source>
</evidence>
<evidence type="ECO:0000256" key="10">
    <source>
        <dbReference type="SAM" id="Phobius"/>
    </source>
</evidence>
<evidence type="ECO:0000256" key="4">
    <source>
        <dbReference type="ARBA" id="ARBA00022719"/>
    </source>
</evidence>
<evidence type="ECO:0000256" key="5">
    <source>
        <dbReference type="ARBA" id="ARBA00022989"/>
    </source>
</evidence>
<dbReference type="Pfam" id="PF03412">
    <property type="entry name" value="Peptidase_C39"/>
    <property type="match status" value="1"/>
</dbReference>
<dbReference type="Pfam" id="PF13462">
    <property type="entry name" value="Thioredoxin_4"/>
    <property type="match status" value="1"/>
</dbReference>
<evidence type="ECO:0000259" key="11">
    <source>
        <dbReference type="Pfam" id="PF03412"/>
    </source>
</evidence>
<dbReference type="InterPro" id="IPR036249">
    <property type="entry name" value="Thioredoxin-like_sf"/>
</dbReference>
<dbReference type="GO" id="GO:0005524">
    <property type="term" value="F:ATP binding"/>
    <property type="evidence" value="ECO:0007669"/>
    <property type="project" value="InterPro"/>
</dbReference>
<dbReference type="GO" id="GO:0008233">
    <property type="term" value="F:peptidase activity"/>
    <property type="evidence" value="ECO:0007669"/>
    <property type="project" value="InterPro"/>
</dbReference>
<dbReference type="GO" id="GO:0016491">
    <property type="term" value="F:oxidoreductase activity"/>
    <property type="evidence" value="ECO:0007669"/>
    <property type="project" value="UniProtKB-KW"/>
</dbReference>
<dbReference type="Pfam" id="PF07884">
    <property type="entry name" value="VKOR"/>
    <property type="match status" value="1"/>
</dbReference>
<feature type="domain" description="Thioredoxin-like fold" evidence="13">
    <location>
        <begin position="395"/>
        <end position="541"/>
    </location>
</feature>
<dbReference type="InterPro" id="IPR005074">
    <property type="entry name" value="Peptidase_C39"/>
</dbReference>
<feature type="transmembrane region" description="Helical" evidence="10">
    <location>
        <begin position="184"/>
        <end position="205"/>
    </location>
</feature>
<evidence type="ECO:0000256" key="7">
    <source>
        <dbReference type="ARBA" id="ARBA00023136"/>
    </source>
</evidence>